<comment type="subcellular location">
    <subcellularLocation>
        <location evidence="1">Nucleus</location>
    </subcellularLocation>
</comment>
<dbReference type="GO" id="GO:0005634">
    <property type="term" value="C:nucleus"/>
    <property type="evidence" value="ECO:0007669"/>
    <property type="project" value="UniProtKB-SubCell"/>
</dbReference>
<evidence type="ECO:0000313" key="7">
    <source>
        <dbReference type="EMBL" id="KIV77631.1"/>
    </source>
</evidence>
<dbReference type="OrthoDB" id="1924787at2759"/>
<evidence type="ECO:0000256" key="1">
    <source>
        <dbReference type="ARBA" id="ARBA00004123"/>
    </source>
</evidence>
<evidence type="ECO:0000313" key="8">
    <source>
        <dbReference type="Proteomes" id="UP000053599"/>
    </source>
</evidence>
<evidence type="ECO:0000256" key="5">
    <source>
        <dbReference type="ARBA" id="ARBA00023242"/>
    </source>
</evidence>
<dbReference type="InterPro" id="IPR007219">
    <property type="entry name" value="XnlR_reg_dom"/>
</dbReference>
<dbReference type="PANTHER" id="PTHR47338:SF16">
    <property type="entry name" value="TRANSCRIPTION FACTOR, PUTATIVE (AFU_ORTHOLOGUE AFUA_2G09360)-RELATED"/>
    <property type="match status" value="1"/>
</dbReference>
<dbReference type="Pfam" id="PF04082">
    <property type="entry name" value="Fungal_trans"/>
    <property type="match status" value="1"/>
</dbReference>
<organism evidence="7 8">
    <name type="scientific">Exophiala sideris</name>
    <dbReference type="NCBI Taxonomy" id="1016849"/>
    <lineage>
        <taxon>Eukaryota</taxon>
        <taxon>Fungi</taxon>
        <taxon>Dikarya</taxon>
        <taxon>Ascomycota</taxon>
        <taxon>Pezizomycotina</taxon>
        <taxon>Eurotiomycetes</taxon>
        <taxon>Chaetothyriomycetidae</taxon>
        <taxon>Chaetothyriales</taxon>
        <taxon>Herpotrichiellaceae</taxon>
        <taxon>Exophiala</taxon>
    </lineage>
</organism>
<dbReference type="SMART" id="SM00906">
    <property type="entry name" value="Fungal_trans"/>
    <property type="match status" value="1"/>
</dbReference>
<dbReference type="GO" id="GO:0000981">
    <property type="term" value="F:DNA-binding transcription factor activity, RNA polymerase II-specific"/>
    <property type="evidence" value="ECO:0007669"/>
    <property type="project" value="InterPro"/>
</dbReference>
<accession>A0A0D1WRB6</accession>
<reference evidence="7 8" key="1">
    <citation type="submission" date="2015-01" db="EMBL/GenBank/DDBJ databases">
        <title>The Genome Sequence of Exophiala sideris CBS121828.</title>
        <authorList>
            <consortium name="The Broad Institute Genomics Platform"/>
            <person name="Cuomo C."/>
            <person name="de Hoog S."/>
            <person name="Gorbushina A."/>
            <person name="Stielow B."/>
            <person name="Teixiera M."/>
            <person name="Abouelleil A."/>
            <person name="Chapman S.B."/>
            <person name="Priest M."/>
            <person name="Young S.K."/>
            <person name="Wortman J."/>
            <person name="Nusbaum C."/>
            <person name="Birren B."/>
        </authorList>
    </citation>
    <scope>NUCLEOTIDE SEQUENCE [LARGE SCALE GENOMIC DNA]</scope>
    <source>
        <strain evidence="7 8">CBS 121828</strain>
    </source>
</reference>
<keyword evidence="5" id="KW-0539">Nucleus</keyword>
<dbReference type="EMBL" id="KN846954">
    <property type="protein sequence ID" value="KIV77631.1"/>
    <property type="molecule type" value="Genomic_DNA"/>
</dbReference>
<name>A0A0D1WRB6_9EURO</name>
<dbReference type="GO" id="GO:0006351">
    <property type="term" value="P:DNA-templated transcription"/>
    <property type="evidence" value="ECO:0007669"/>
    <property type="project" value="InterPro"/>
</dbReference>
<proteinExistence type="predicted"/>
<dbReference type="GO" id="GO:0003677">
    <property type="term" value="F:DNA binding"/>
    <property type="evidence" value="ECO:0007669"/>
    <property type="project" value="InterPro"/>
</dbReference>
<dbReference type="CDD" id="cd12148">
    <property type="entry name" value="fungal_TF_MHR"/>
    <property type="match status" value="1"/>
</dbReference>
<protein>
    <recommendedName>
        <fullName evidence="6">Xylanolytic transcriptional activator regulatory domain-containing protein</fullName>
    </recommendedName>
</protein>
<evidence type="ECO:0000259" key="6">
    <source>
        <dbReference type="SMART" id="SM00906"/>
    </source>
</evidence>
<dbReference type="PANTHER" id="PTHR47338">
    <property type="entry name" value="ZN(II)2CYS6 TRANSCRIPTION FACTOR (EUROFUNG)-RELATED"/>
    <property type="match status" value="1"/>
</dbReference>
<gene>
    <name evidence="7" type="ORF">PV11_09419</name>
</gene>
<evidence type="ECO:0000256" key="4">
    <source>
        <dbReference type="ARBA" id="ARBA00023163"/>
    </source>
</evidence>
<feature type="domain" description="Xylanolytic transcriptional activator regulatory" evidence="6">
    <location>
        <begin position="2"/>
        <end position="73"/>
    </location>
</feature>
<dbReference type="InterPro" id="IPR050815">
    <property type="entry name" value="TF_fung"/>
</dbReference>
<keyword evidence="4" id="KW-0804">Transcription</keyword>
<dbReference type="HOGENOM" id="CLU_026304_1_0_1"/>
<evidence type="ECO:0000256" key="2">
    <source>
        <dbReference type="ARBA" id="ARBA00022723"/>
    </source>
</evidence>
<evidence type="ECO:0000256" key="3">
    <source>
        <dbReference type="ARBA" id="ARBA00023015"/>
    </source>
</evidence>
<keyword evidence="3" id="KW-0805">Transcription regulation</keyword>
<keyword evidence="2" id="KW-0479">Metal-binding</keyword>
<sequence length="382" mass="43940">MESLYAAQAIRMVQILGLPRRLSAHRIQREVEIRVWWTTWMMDTWTSASMGIPRQLGTEPDYETPMEEMSFDRLDQNPEISVNYEIEQGGNSPREMGLWTQMIPLTTIMGEIHILNKKAVSTSGHRLQILEEVKQLSFKLDYWLSCLPESLHNTVENLERYAKQGLGRTFAALHFGYHYHAQLLYYQFLHRASEPCSRQDSSGLDDRSGSLLAHKYAARCKKHASELSSLMWITNTTPGLECLWPINGHLLVIASSVHLHTILFEEDASLLTAARCMLEHNFMMLQQMQKYWPCLEFSTSRLNAFHRACQDSMLESFDMDDWMLNFLQEYAMPVSDRFGGFGTEFGGTPESWSPTQFSELHRELMTAVPTRGGLGDLLNRVS</sequence>
<dbReference type="GO" id="GO:0008270">
    <property type="term" value="F:zinc ion binding"/>
    <property type="evidence" value="ECO:0007669"/>
    <property type="project" value="InterPro"/>
</dbReference>
<dbReference type="Proteomes" id="UP000053599">
    <property type="component" value="Unassembled WGS sequence"/>
</dbReference>
<dbReference type="AlphaFoldDB" id="A0A0D1WRB6"/>